<comment type="caution">
    <text evidence="2">The sequence shown here is derived from an EMBL/GenBank/DDBJ whole genome shotgun (WGS) entry which is preliminary data.</text>
</comment>
<dbReference type="SUPFAM" id="SSF111331">
    <property type="entry name" value="NAD kinase/diacylglycerol kinase-like"/>
    <property type="match status" value="1"/>
</dbReference>
<dbReference type="InterPro" id="IPR001206">
    <property type="entry name" value="Diacylglycerol_kinase_cat_dom"/>
</dbReference>
<dbReference type="SMART" id="SM00046">
    <property type="entry name" value="DAGKc"/>
    <property type="match status" value="1"/>
</dbReference>
<dbReference type="PANTHER" id="PTHR12358">
    <property type="entry name" value="SPHINGOSINE KINASE"/>
    <property type="match status" value="1"/>
</dbReference>
<feature type="domain" description="DAGKc" evidence="1">
    <location>
        <begin position="168"/>
        <end position="312"/>
    </location>
</feature>
<gene>
    <name evidence="2" type="ORF">CCMP2556_LOCUS20289</name>
</gene>
<name>A0ABP0LCW3_9DINO</name>
<evidence type="ECO:0000313" key="3">
    <source>
        <dbReference type="Proteomes" id="UP001642484"/>
    </source>
</evidence>
<organism evidence="2 3">
    <name type="scientific">Durusdinium trenchii</name>
    <dbReference type="NCBI Taxonomy" id="1381693"/>
    <lineage>
        <taxon>Eukaryota</taxon>
        <taxon>Sar</taxon>
        <taxon>Alveolata</taxon>
        <taxon>Dinophyceae</taxon>
        <taxon>Suessiales</taxon>
        <taxon>Symbiodiniaceae</taxon>
        <taxon>Durusdinium</taxon>
    </lineage>
</organism>
<keyword evidence="3" id="KW-1185">Reference proteome</keyword>
<sequence length="516" mass="55666">MRVCFCQSSKAASFLSLPAVNTPSSATCLHTAVSGCSPMLGDFWDLSQGHCLYVLPNGSARPVNVQVNEAAVVLKFSDGLSEQDTGMRCCCRGKRPDESKVTKELKIPDLLGVVLDPEKALLRFVHCPRRSSVRVREDVILQIQGDSEVLKQTDKWAKELSSKCHSMKGPRKYRVFINPASGSGQAQVKWEIAKELLDQLPWIQLEELRTTHAGQAEEVAEKEVNPESCDGIIVVSGDGMVHEVFNGLSKRPDAEAALRKLPVGHIPGGSGNALATSINHSAGESFGALEAAFLIAKGKTQPLDLMTVSQPSRPLRTSFLSLSGAIISDIDLGSESMRFLGGLRFAVYGVYCLLNPKPLQAELTYWPATASTVPGSSPPPIEEALPEGPWVTITDSFNVFWAINMAWASFDSHLAPGLSMGSGTWKLALLRNASRATLTKFLLNLENGGHVNLEKAELLECKAFRLLPQGSSGSRERFSLDGEEVPFEGIQLWPSLGGHVLGAFSEAPCDGVVSAL</sequence>
<dbReference type="EMBL" id="CAXAMN010011869">
    <property type="protein sequence ID" value="CAK9036453.1"/>
    <property type="molecule type" value="Genomic_DNA"/>
</dbReference>
<accession>A0ABP0LCW3</accession>
<dbReference type="PROSITE" id="PS50146">
    <property type="entry name" value="DAGK"/>
    <property type="match status" value="1"/>
</dbReference>
<dbReference type="Gene3D" id="3.40.50.10330">
    <property type="entry name" value="Probable inorganic polyphosphate/atp-NAD kinase, domain 1"/>
    <property type="match status" value="1"/>
</dbReference>
<reference evidence="2 3" key="1">
    <citation type="submission" date="2024-02" db="EMBL/GenBank/DDBJ databases">
        <authorList>
            <person name="Chen Y."/>
            <person name="Shah S."/>
            <person name="Dougan E. K."/>
            <person name="Thang M."/>
            <person name="Chan C."/>
        </authorList>
    </citation>
    <scope>NUCLEOTIDE SEQUENCE [LARGE SCALE GENOMIC DNA]</scope>
</reference>
<dbReference type="PANTHER" id="PTHR12358:SF31">
    <property type="entry name" value="ACYLGLYCEROL KINASE, MITOCHONDRIAL"/>
    <property type="match status" value="1"/>
</dbReference>
<dbReference type="Pfam" id="PF00781">
    <property type="entry name" value="DAGK_cat"/>
    <property type="match status" value="1"/>
</dbReference>
<dbReference type="Gene3D" id="2.60.200.40">
    <property type="match status" value="1"/>
</dbReference>
<evidence type="ECO:0000313" key="2">
    <source>
        <dbReference type="EMBL" id="CAK9036453.1"/>
    </source>
</evidence>
<dbReference type="InterPro" id="IPR050187">
    <property type="entry name" value="Lipid_Phosphate_FormReg"/>
</dbReference>
<evidence type="ECO:0000259" key="1">
    <source>
        <dbReference type="PROSITE" id="PS50146"/>
    </source>
</evidence>
<proteinExistence type="predicted"/>
<dbReference type="Proteomes" id="UP001642484">
    <property type="component" value="Unassembled WGS sequence"/>
</dbReference>
<dbReference type="InterPro" id="IPR017438">
    <property type="entry name" value="ATP-NAD_kinase_N"/>
</dbReference>
<dbReference type="InterPro" id="IPR016064">
    <property type="entry name" value="NAD/diacylglycerol_kinase_sf"/>
</dbReference>
<protein>
    <recommendedName>
        <fullName evidence="1">DAGKc domain-containing protein</fullName>
    </recommendedName>
</protein>